<dbReference type="AlphaFoldDB" id="A0A1A6AMV8"/>
<sequence>MICLLLLISQFLVFPYYINDKGIEYAIFHRSDEDWWQAISGGGEDGETIMESAKREAWEEGGISKDLTYVKLDTVNSIPSEEFADSIYWDENIYVIPENCYGVEIIDKQLILSYEHTEYRWMSYNDAISCLKWDGNKVALWELNKRLSKKI</sequence>
<dbReference type="SUPFAM" id="SSF55811">
    <property type="entry name" value="Nudix"/>
    <property type="match status" value="1"/>
</dbReference>
<reference evidence="3 4" key="1">
    <citation type="journal article" date="2012" name="Front. Microbiol.">
        <title>Draft Genome Sequence of the Virulent Strain 01-B526 of the Fish Pathogen Aeromonas salmonicida.</title>
        <authorList>
            <person name="Charette S.J."/>
            <person name="Brochu F."/>
            <person name="Boyle B."/>
            <person name="Filion G."/>
            <person name="Tanaka K.H."/>
            <person name="Derome N."/>
        </authorList>
    </citation>
    <scope>NUCLEOTIDE SEQUENCE [LARGE SCALE GENOMIC DNA]</scope>
    <source>
        <strain evidence="3 4">P11</strain>
    </source>
</reference>
<dbReference type="EMBL" id="LROS01000039">
    <property type="protein sequence ID" value="OBR91395.1"/>
    <property type="molecule type" value="Genomic_DNA"/>
</dbReference>
<proteinExistence type="predicted"/>
<protein>
    <submittedName>
        <fullName evidence="3">Dihydroneopterin triphosphate pyrophosphatase</fullName>
    </submittedName>
</protein>
<evidence type="ECO:0000313" key="4">
    <source>
        <dbReference type="Proteomes" id="UP000093954"/>
    </source>
</evidence>
<keyword evidence="1" id="KW-0378">Hydrolase</keyword>
<dbReference type="PROSITE" id="PS51462">
    <property type="entry name" value="NUDIX"/>
    <property type="match status" value="1"/>
</dbReference>
<dbReference type="PANTHER" id="PTHR21340">
    <property type="entry name" value="DIADENOSINE 5,5-P1,P4-TETRAPHOSPHATE PYROPHOSPHOHYDROLASE MUTT"/>
    <property type="match status" value="1"/>
</dbReference>
<keyword evidence="4" id="KW-1185">Reference proteome</keyword>
<dbReference type="PATRIC" id="fig|1353534.3.peg.3047"/>
<name>A0A1A6AMV8_9CLOT</name>
<evidence type="ECO:0000256" key="1">
    <source>
        <dbReference type="ARBA" id="ARBA00022801"/>
    </source>
</evidence>
<dbReference type="Gene3D" id="3.90.79.10">
    <property type="entry name" value="Nucleoside Triphosphate Pyrophosphohydrolase"/>
    <property type="match status" value="1"/>
</dbReference>
<evidence type="ECO:0000313" key="3">
    <source>
        <dbReference type="EMBL" id="OBR91395.1"/>
    </source>
</evidence>
<dbReference type="Pfam" id="PF00293">
    <property type="entry name" value="NUDIX"/>
    <property type="match status" value="1"/>
</dbReference>
<feature type="domain" description="Nudix hydrolase" evidence="2">
    <location>
        <begin position="1"/>
        <end position="144"/>
    </location>
</feature>
<dbReference type="GO" id="GO:0006754">
    <property type="term" value="P:ATP biosynthetic process"/>
    <property type="evidence" value="ECO:0007669"/>
    <property type="project" value="TreeGrafter"/>
</dbReference>
<gene>
    <name evidence="3" type="ORF">CLRAG_29990</name>
</gene>
<dbReference type="InterPro" id="IPR051325">
    <property type="entry name" value="Nudix_hydrolase_domain"/>
</dbReference>
<dbReference type="InterPro" id="IPR000086">
    <property type="entry name" value="NUDIX_hydrolase_dom"/>
</dbReference>
<dbReference type="CDD" id="cd04664">
    <property type="entry name" value="NUDIX_DHNTPase_like"/>
    <property type="match status" value="1"/>
</dbReference>
<comment type="caution">
    <text evidence="3">The sequence shown here is derived from an EMBL/GenBank/DDBJ whole genome shotgun (WGS) entry which is preliminary data.</text>
</comment>
<dbReference type="RefSeq" id="WP_242872154.1">
    <property type="nucleotide sequence ID" value="NZ_LROS01000039.1"/>
</dbReference>
<dbReference type="Proteomes" id="UP000093954">
    <property type="component" value="Unassembled WGS sequence"/>
</dbReference>
<dbReference type="InterPro" id="IPR015797">
    <property type="entry name" value="NUDIX_hydrolase-like_dom_sf"/>
</dbReference>
<evidence type="ECO:0000259" key="2">
    <source>
        <dbReference type="PROSITE" id="PS51462"/>
    </source>
</evidence>
<dbReference type="PANTHER" id="PTHR21340:SF0">
    <property type="entry name" value="BIS(5'-NUCLEOSYL)-TETRAPHOSPHATASE [ASYMMETRICAL]"/>
    <property type="match status" value="1"/>
</dbReference>
<dbReference type="GO" id="GO:0006167">
    <property type="term" value="P:AMP biosynthetic process"/>
    <property type="evidence" value="ECO:0007669"/>
    <property type="project" value="TreeGrafter"/>
</dbReference>
<dbReference type="GO" id="GO:0004081">
    <property type="term" value="F:bis(5'-nucleosyl)-tetraphosphatase (asymmetrical) activity"/>
    <property type="evidence" value="ECO:0007669"/>
    <property type="project" value="TreeGrafter"/>
</dbReference>
<organism evidence="3 4">
    <name type="scientific">Clostridium ragsdalei P11</name>
    <dbReference type="NCBI Taxonomy" id="1353534"/>
    <lineage>
        <taxon>Bacteria</taxon>
        <taxon>Bacillati</taxon>
        <taxon>Bacillota</taxon>
        <taxon>Clostridia</taxon>
        <taxon>Eubacteriales</taxon>
        <taxon>Clostridiaceae</taxon>
        <taxon>Clostridium</taxon>
    </lineage>
</organism>
<accession>A0A1A6AMV8</accession>